<dbReference type="Proteomes" id="UP001189619">
    <property type="component" value="Chromosome"/>
</dbReference>
<evidence type="ECO:0000313" key="4">
    <source>
        <dbReference type="EMBL" id="CAJ1000889.1"/>
    </source>
</evidence>
<dbReference type="Gene3D" id="1.10.357.10">
    <property type="entry name" value="Tetracycline Repressor, domain 2"/>
    <property type="match status" value="1"/>
</dbReference>
<keyword evidence="5" id="KW-1185">Reference proteome</keyword>
<dbReference type="PANTHER" id="PTHR43479:SF11">
    <property type="entry name" value="ACREF_ENVCD OPERON REPRESSOR-RELATED"/>
    <property type="match status" value="1"/>
</dbReference>
<evidence type="ECO:0000259" key="3">
    <source>
        <dbReference type="PROSITE" id="PS50977"/>
    </source>
</evidence>
<dbReference type="KEGG" id="bayd:BSPP4475_00940"/>
<name>A0AA48M7F1_9BACL</name>
<dbReference type="RefSeq" id="WP_171564049.1">
    <property type="nucleotide sequence ID" value="NZ_JAUSVZ010000011.1"/>
</dbReference>
<organism evidence="4 5">
    <name type="scientific">Brevibacillus aydinogluensis</name>
    <dbReference type="NCBI Taxonomy" id="927786"/>
    <lineage>
        <taxon>Bacteria</taxon>
        <taxon>Bacillati</taxon>
        <taxon>Bacillota</taxon>
        <taxon>Bacilli</taxon>
        <taxon>Bacillales</taxon>
        <taxon>Paenibacillaceae</taxon>
        <taxon>Brevibacillus</taxon>
    </lineage>
</organism>
<dbReference type="GO" id="GO:0003677">
    <property type="term" value="F:DNA binding"/>
    <property type="evidence" value="ECO:0007669"/>
    <property type="project" value="UniProtKB-UniRule"/>
</dbReference>
<keyword evidence="1 2" id="KW-0238">DNA-binding</keyword>
<dbReference type="InterPro" id="IPR041490">
    <property type="entry name" value="KstR2_TetR_C"/>
</dbReference>
<proteinExistence type="predicted"/>
<dbReference type="SUPFAM" id="SSF46689">
    <property type="entry name" value="Homeodomain-like"/>
    <property type="match status" value="1"/>
</dbReference>
<dbReference type="PRINTS" id="PR00455">
    <property type="entry name" value="HTHTETR"/>
</dbReference>
<dbReference type="SUPFAM" id="SSF48498">
    <property type="entry name" value="Tetracyclin repressor-like, C-terminal domain"/>
    <property type="match status" value="1"/>
</dbReference>
<protein>
    <submittedName>
        <fullName evidence="4">Transcriptional regulator</fullName>
    </submittedName>
</protein>
<evidence type="ECO:0000256" key="2">
    <source>
        <dbReference type="PROSITE-ProRule" id="PRU00335"/>
    </source>
</evidence>
<dbReference type="InterPro" id="IPR036271">
    <property type="entry name" value="Tet_transcr_reg_TetR-rel_C_sf"/>
</dbReference>
<dbReference type="Pfam" id="PF17932">
    <property type="entry name" value="TetR_C_24"/>
    <property type="match status" value="1"/>
</dbReference>
<accession>A0AA48M7F1</accession>
<dbReference type="Gene3D" id="1.10.10.60">
    <property type="entry name" value="Homeodomain-like"/>
    <property type="match status" value="1"/>
</dbReference>
<evidence type="ECO:0000256" key="1">
    <source>
        <dbReference type="ARBA" id="ARBA00023125"/>
    </source>
</evidence>
<dbReference type="InterPro" id="IPR001647">
    <property type="entry name" value="HTH_TetR"/>
</dbReference>
<dbReference type="Pfam" id="PF00440">
    <property type="entry name" value="TetR_N"/>
    <property type="match status" value="1"/>
</dbReference>
<feature type="DNA-binding region" description="H-T-H motif" evidence="2">
    <location>
        <begin position="42"/>
        <end position="61"/>
    </location>
</feature>
<feature type="domain" description="HTH tetR-type" evidence="3">
    <location>
        <begin position="19"/>
        <end position="79"/>
    </location>
</feature>
<dbReference type="PANTHER" id="PTHR43479">
    <property type="entry name" value="ACREF/ENVCD OPERON REPRESSOR-RELATED"/>
    <property type="match status" value="1"/>
</dbReference>
<evidence type="ECO:0000313" key="5">
    <source>
        <dbReference type="Proteomes" id="UP001189619"/>
    </source>
</evidence>
<gene>
    <name evidence="4" type="ORF">BSPP4475_00940</name>
</gene>
<dbReference type="InterPro" id="IPR050624">
    <property type="entry name" value="HTH-type_Tx_Regulator"/>
</dbReference>
<dbReference type="EMBL" id="OY569118">
    <property type="protein sequence ID" value="CAJ1000889.1"/>
    <property type="molecule type" value="Genomic_DNA"/>
</dbReference>
<dbReference type="AlphaFoldDB" id="A0AA48M7F1"/>
<sequence length="210" mass="24499">MSERRKTIPSLVKDPKLIEKRREQIIEAAVDLFINKGFHKTTTREIARASGFSIGTLYEYIESKEDVLYLVCDAIHAEVESRLREAITFNGTGLKILKLALKSFFRVMDQMSDRVLLIYQESKSLPKETLRYVLQREEEITQIFEEILRKGIADGSIGIDEKHVKLMADNIMVLGEMWVFRRWALKRHYTLEEFTEKQTALLLREVSVSE</sequence>
<dbReference type="InterPro" id="IPR009057">
    <property type="entry name" value="Homeodomain-like_sf"/>
</dbReference>
<dbReference type="PROSITE" id="PS50977">
    <property type="entry name" value="HTH_TETR_2"/>
    <property type="match status" value="1"/>
</dbReference>
<reference evidence="4" key="1">
    <citation type="submission" date="2023-07" db="EMBL/GenBank/DDBJ databases">
        <authorList>
            <person name="Ivanov I."/>
            <person name="Teneva D."/>
            <person name="Stoikov I."/>
        </authorList>
    </citation>
    <scope>NUCLEOTIDE SEQUENCE</scope>
    <source>
        <strain evidence="4">4475</strain>
    </source>
</reference>